<evidence type="ECO:0000256" key="3">
    <source>
        <dbReference type="ARBA" id="ARBA00012438"/>
    </source>
</evidence>
<keyword evidence="9" id="KW-0067">ATP-binding</keyword>
<comment type="subcellular location">
    <subcellularLocation>
        <location evidence="2">Membrane</location>
        <topology evidence="2">Multi-pass membrane protein</topology>
    </subcellularLocation>
</comment>
<keyword evidence="10 13" id="KW-1133">Transmembrane helix</keyword>
<dbReference type="EMBL" id="AP024238">
    <property type="protein sequence ID" value="BCO26989.1"/>
    <property type="molecule type" value="Genomic_DNA"/>
</dbReference>
<keyword evidence="5" id="KW-0808">Transferase</keyword>
<evidence type="ECO:0000256" key="11">
    <source>
        <dbReference type="ARBA" id="ARBA00023012"/>
    </source>
</evidence>
<keyword evidence="7" id="KW-0547">Nucleotide-binding</keyword>
<dbReference type="PANTHER" id="PTHR45436:SF14">
    <property type="entry name" value="SENSOR PROTEIN QSEC"/>
    <property type="match status" value="1"/>
</dbReference>
<dbReference type="SUPFAM" id="SSF55874">
    <property type="entry name" value="ATPase domain of HSP90 chaperone/DNA topoisomerase II/histidine kinase"/>
    <property type="match status" value="1"/>
</dbReference>
<dbReference type="RefSeq" id="WP_223911329.1">
    <property type="nucleotide sequence ID" value="NZ_AP024238.1"/>
</dbReference>
<evidence type="ECO:0000313" key="16">
    <source>
        <dbReference type="Proteomes" id="UP000824366"/>
    </source>
</evidence>
<gene>
    <name evidence="15" type="ORF">MIZ03_1876</name>
</gene>
<protein>
    <recommendedName>
        <fullName evidence="3">histidine kinase</fullName>
        <ecNumber evidence="3">2.7.13.3</ecNumber>
    </recommendedName>
</protein>
<feature type="transmembrane region" description="Helical" evidence="13">
    <location>
        <begin position="191"/>
        <end position="212"/>
    </location>
</feature>
<dbReference type="EC" id="2.7.13.3" evidence="3"/>
<evidence type="ECO:0000256" key="2">
    <source>
        <dbReference type="ARBA" id="ARBA00004141"/>
    </source>
</evidence>
<evidence type="ECO:0000313" key="15">
    <source>
        <dbReference type="EMBL" id="BCO26989.1"/>
    </source>
</evidence>
<dbReference type="SUPFAM" id="SSF47384">
    <property type="entry name" value="Homodimeric domain of signal transducing histidine kinase"/>
    <property type="match status" value="1"/>
</dbReference>
<dbReference type="InterPro" id="IPR005467">
    <property type="entry name" value="His_kinase_dom"/>
</dbReference>
<dbReference type="PROSITE" id="PS50109">
    <property type="entry name" value="HIS_KIN"/>
    <property type="match status" value="1"/>
</dbReference>
<dbReference type="Proteomes" id="UP000824366">
    <property type="component" value="Chromosome"/>
</dbReference>
<dbReference type="SMART" id="SM00388">
    <property type="entry name" value="HisKA"/>
    <property type="match status" value="1"/>
</dbReference>
<evidence type="ECO:0000259" key="14">
    <source>
        <dbReference type="PROSITE" id="PS50109"/>
    </source>
</evidence>
<dbReference type="Gene3D" id="1.10.287.130">
    <property type="match status" value="1"/>
</dbReference>
<dbReference type="InterPro" id="IPR036890">
    <property type="entry name" value="HATPase_C_sf"/>
</dbReference>
<evidence type="ECO:0000256" key="5">
    <source>
        <dbReference type="ARBA" id="ARBA00022679"/>
    </source>
</evidence>
<keyword evidence="11" id="KW-0902">Two-component regulatory system</keyword>
<organism evidence="15 16">
    <name type="scientific">Rhodoferax lithotrophicus</name>
    <dbReference type="NCBI Taxonomy" id="2798804"/>
    <lineage>
        <taxon>Bacteria</taxon>
        <taxon>Pseudomonadati</taxon>
        <taxon>Pseudomonadota</taxon>
        <taxon>Betaproteobacteria</taxon>
        <taxon>Burkholderiales</taxon>
        <taxon>Comamonadaceae</taxon>
        <taxon>Rhodoferax</taxon>
    </lineage>
</organism>
<feature type="transmembrane region" description="Helical" evidence="13">
    <location>
        <begin position="12"/>
        <end position="33"/>
    </location>
</feature>
<dbReference type="PANTHER" id="PTHR45436">
    <property type="entry name" value="SENSOR HISTIDINE KINASE YKOH"/>
    <property type="match status" value="1"/>
</dbReference>
<dbReference type="Pfam" id="PF00512">
    <property type="entry name" value="HisKA"/>
    <property type="match status" value="1"/>
</dbReference>
<keyword evidence="6 13" id="KW-0812">Transmembrane</keyword>
<evidence type="ECO:0000256" key="8">
    <source>
        <dbReference type="ARBA" id="ARBA00022777"/>
    </source>
</evidence>
<accession>A0ABN6D7Y6</accession>
<comment type="catalytic activity">
    <reaction evidence="1">
        <text>ATP + protein L-histidine = ADP + protein N-phospho-L-histidine.</text>
        <dbReference type="EC" id="2.7.13.3"/>
    </reaction>
</comment>
<evidence type="ECO:0000256" key="12">
    <source>
        <dbReference type="ARBA" id="ARBA00023136"/>
    </source>
</evidence>
<dbReference type="CDD" id="cd00082">
    <property type="entry name" value="HisKA"/>
    <property type="match status" value="1"/>
</dbReference>
<keyword evidence="12 13" id="KW-0472">Membrane</keyword>
<dbReference type="InterPro" id="IPR003661">
    <property type="entry name" value="HisK_dim/P_dom"/>
</dbReference>
<dbReference type="InterPro" id="IPR036097">
    <property type="entry name" value="HisK_dim/P_sf"/>
</dbReference>
<evidence type="ECO:0000256" key="9">
    <source>
        <dbReference type="ARBA" id="ARBA00022840"/>
    </source>
</evidence>
<dbReference type="SMART" id="SM00387">
    <property type="entry name" value="HATPase_c"/>
    <property type="match status" value="1"/>
</dbReference>
<keyword evidence="4" id="KW-0597">Phosphoprotein</keyword>
<dbReference type="PRINTS" id="PR00344">
    <property type="entry name" value="BCTRLSENSOR"/>
</dbReference>
<dbReference type="Pfam" id="PF02518">
    <property type="entry name" value="HATPase_c"/>
    <property type="match status" value="1"/>
</dbReference>
<name>A0ABN6D7Y6_9BURK</name>
<evidence type="ECO:0000256" key="10">
    <source>
        <dbReference type="ARBA" id="ARBA00022989"/>
    </source>
</evidence>
<keyword evidence="16" id="KW-1185">Reference proteome</keyword>
<evidence type="ECO:0000256" key="7">
    <source>
        <dbReference type="ARBA" id="ARBA00022741"/>
    </source>
</evidence>
<dbReference type="Gene3D" id="3.30.565.10">
    <property type="entry name" value="Histidine kinase-like ATPase, C-terminal domain"/>
    <property type="match status" value="1"/>
</dbReference>
<reference evidence="15 16" key="1">
    <citation type="journal article" date="2021" name="Microbiol. Spectr.">
        <title>A Single Bacterium Capable of Oxidation and Reduction of Iron at Circumneutral pH.</title>
        <authorList>
            <person name="Kato S."/>
            <person name="Ohkuma M."/>
        </authorList>
    </citation>
    <scope>NUCLEOTIDE SEQUENCE [LARGE SCALE GENOMIC DNA]</scope>
    <source>
        <strain evidence="15 16">MIZ03</strain>
    </source>
</reference>
<evidence type="ECO:0000256" key="4">
    <source>
        <dbReference type="ARBA" id="ARBA00022553"/>
    </source>
</evidence>
<dbReference type="CDD" id="cd00075">
    <property type="entry name" value="HATPase"/>
    <property type="match status" value="1"/>
</dbReference>
<sequence length="499" mass="54963">MITGKHLSLSRRLLIGLVIVSFAYWAVVIVLSIRDNADELNELYDIHLSHSALALLRVTSPNANQPVAGDGTAGSPTVDQIFDQWPDLPKRTSTPAVPSDVTGPPAKAFVVSKNVEYGKRLIYQAWRNDGHLLYRSVNAPNWAMTDQLGFSDTLDANNQGWRHYSIWDRKHQVHVIVSEPHKVRSQQVNSITLNSISPIALGLPILIWLLWFSIKRGLIPLKTLSQEIASRKPDSLTLLDESKTPKEIRPIVLALNHLLQRMAQALESERRFTDNAAHELRTPLAAIQAQLSAVKVAQTETERLLAIGQLQFGIEKSIRLVGQMLTLARLDPEQSLPDAAPLDMGDVTQATCAELAPLTLPRDQTIELSVEPHLPPLVGNADMLAILLRNLLDNAIRYTPSGGHINIDVCRTPAGLQLTVSDDGPGIPAEQRERVFERFYRLAKQEQPGTGLGLAICRRIAQLHDAQIVLTEGPGKRGVSAIVTFALSSSHSHTADECH</sequence>
<proteinExistence type="predicted"/>
<dbReference type="InterPro" id="IPR004358">
    <property type="entry name" value="Sig_transdc_His_kin-like_C"/>
</dbReference>
<evidence type="ECO:0000256" key="6">
    <source>
        <dbReference type="ARBA" id="ARBA00022692"/>
    </source>
</evidence>
<dbReference type="InterPro" id="IPR050428">
    <property type="entry name" value="TCS_sensor_his_kinase"/>
</dbReference>
<dbReference type="InterPro" id="IPR003594">
    <property type="entry name" value="HATPase_dom"/>
</dbReference>
<evidence type="ECO:0000256" key="13">
    <source>
        <dbReference type="SAM" id="Phobius"/>
    </source>
</evidence>
<evidence type="ECO:0000256" key="1">
    <source>
        <dbReference type="ARBA" id="ARBA00000085"/>
    </source>
</evidence>
<keyword evidence="8" id="KW-0418">Kinase</keyword>
<feature type="domain" description="Histidine kinase" evidence="14">
    <location>
        <begin position="275"/>
        <end position="489"/>
    </location>
</feature>